<reference evidence="2" key="1">
    <citation type="submission" date="2018-02" db="EMBL/GenBank/DDBJ databases">
        <title>Rhizophora mucronata_Transcriptome.</title>
        <authorList>
            <person name="Meera S.P."/>
            <person name="Sreeshan A."/>
            <person name="Augustine A."/>
        </authorList>
    </citation>
    <scope>NUCLEOTIDE SEQUENCE</scope>
    <source>
        <tissue evidence="2">Leaf</tissue>
    </source>
</reference>
<proteinExistence type="predicted"/>
<sequence>MIGYIKIALLVQISSTALVLDEIINHVQYLQRQVEVRFPYLKHHVNLNGKHTKGMWVLGLAGIKLYTYQKASWRGKITSNFYW</sequence>
<dbReference type="AlphaFoldDB" id="A0A2P2MS11"/>
<name>A0A2P2MS11_RHIMU</name>
<organism evidence="2">
    <name type="scientific">Rhizophora mucronata</name>
    <name type="common">Asiatic mangrove</name>
    <dbReference type="NCBI Taxonomy" id="61149"/>
    <lineage>
        <taxon>Eukaryota</taxon>
        <taxon>Viridiplantae</taxon>
        <taxon>Streptophyta</taxon>
        <taxon>Embryophyta</taxon>
        <taxon>Tracheophyta</taxon>
        <taxon>Spermatophyta</taxon>
        <taxon>Magnoliopsida</taxon>
        <taxon>eudicotyledons</taxon>
        <taxon>Gunneridae</taxon>
        <taxon>Pentapetalae</taxon>
        <taxon>rosids</taxon>
        <taxon>fabids</taxon>
        <taxon>Malpighiales</taxon>
        <taxon>Rhizophoraceae</taxon>
        <taxon>Rhizophora</taxon>
    </lineage>
</organism>
<evidence type="ECO:0000256" key="1">
    <source>
        <dbReference type="SAM" id="SignalP"/>
    </source>
</evidence>
<feature type="signal peptide" evidence="1">
    <location>
        <begin position="1"/>
        <end position="16"/>
    </location>
</feature>
<protein>
    <submittedName>
        <fullName evidence="2">Uncharacterized protein</fullName>
    </submittedName>
</protein>
<keyword evidence="1" id="KW-0732">Signal</keyword>
<accession>A0A2P2MS11</accession>
<dbReference type="EMBL" id="GGEC01052501">
    <property type="protein sequence ID" value="MBX32985.1"/>
    <property type="molecule type" value="Transcribed_RNA"/>
</dbReference>
<evidence type="ECO:0000313" key="2">
    <source>
        <dbReference type="EMBL" id="MBX32985.1"/>
    </source>
</evidence>
<feature type="chain" id="PRO_5015109570" evidence="1">
    <location>
        <begin position="17"/>
        <end position="83"/>
    </location>
</feature>